<dbReference type="RefSeq" id="WP_152839346.1">
    <property type="nucleotide sequence ID" value="NZ_WHUG01000007.1"/>
</dbReference>
<evidence type="ECO:0000256" key="4">
    <source>
        <dbReference type="ARBA" id="ARBA00022692"/>
    </source>
</evidence>
<comment type="subcellular location">
    <subcellularLocation>
        <location evidence="1">Cell membrane</location>
        <topology evidence="1">Multi-pass membrane protein</topology>
    </subcellularLocation>
</comment>
<dbReference type="CDD" id="cd06173">
    <property type="entry name" value="MFS_MefA_like"/>
    <property type="match status" value="1"/>
</dbReference>
<reference evidence="9 10" key="1">
    <citation type="submission" date="2019-10" db="EMBL/GenBank/DDBJ databases">
        <title>Two novel species isolated from a subtropical stream in China.</title>
        <authorList>
            <person name="Lu H."/>
        </authorList>
    </citation>
    <scope>NUCLEOTIDE SEQUENCE [LARGE SCALE GENOMIC DNA]</scope>
    <source>
        <strain evidence="9 10">FT29W</strain>
    </source>
</reference>
<accession>A0A6A7N5N1</accession>
<dbReference type="PROSITE" id="PS50850">
    <property type="entry name" value="MFS"/>
    <property type="match status" value="1"/>
</dbReference>
<keyword evidence="6 7" id="KW-0472">Membrane</keyword>
<evidence type="ECO:0000256" key="6">
    <source>
        <dbReference type="ARBA" id="ARBA00023136"/>
    </source>
</evidence>
<evidence type="ECO:0000313" key="9">
    <source>
        <dbReference type="EMBL" id="MQA40127.1"/>
    </source>
</evidence>
<sequence length="398" mass="41321">MPPKPHAVSIFQPLSHARFRQLWLANMLSNLGSRMQAFAAAWQIATLSHSPQLTALVQTATWAPMLLFALPAGALADTLHRPTLLFRSNAVMALAAVAMALLAFGGRQPVSALLLLTFVMGAGMAFTMPAWQASMSALVPPQEIEAAATLNNMSYNLAALAGPALGGMLFQLTGAGALYLLNALSFSALLWIYRQARTSPAPRMADRHSMGSALRISWASARYRSLLLHAMAIFFVSAAFAALLPLLHHDAGTYGALMGALGAGAVLAAFVLPLARRHAVKRVVLAGGLGIHGGMLMTIGLAASQPLRLVLVVIGGVAWSAIVTTLNGAAQQAFPDAVRARTLSVHILAIAAGQTIGSAAWGLLAARCGIVPALTAAGLATLACAGLVACSKDFLETV</sequence>
<feature type="transmembrane region" description="Helical" evidence="7">
    <location>
        <begin position="342"/>
        <end position="364"/>
    </location>
</feature>
<dbReference type="Pfam" id="PF05977">
    <property type="entry name" value="MFS_3"/>
    <property type="match status" value="1"/>
</dbReference>
<evidence type="ECO:0000259" key="8">
    <source>
        <dbReference type="PROSITE" id="PS50850"/>
    </source>
</evidence>
<keyword evidence="3" id="KW-1003">Cell membrane</keyword>
<feature type="transmembrane region" description="Helical" evidence="7">
    <location>
        <begin position="370"/>
        <end position="390"/>
    </location>
</feature>
<dbReference type="GO" id="GO:0005886">
    <property type="term" value="C:plasma membrane"/>
    <property type="evidence" value="ECO:0007669"/>
    <property type="project" value="UniProtKB-SubCell"/>
</dbReference>
<gene>
    <name evidence="9" type="ORF">GEV02_18410</name>
</gene>
<evidence type="ECO:0000313" key="10">
    <source>
        <dbReference type="Proteomes" id="UP000440498"/>
    </source>
</evidence>
<feature type="transmembrane region" description="Helical" evidence="7">
    <location>
        <begin position="226"/>
        <end position="247"/>
    </location>
</feature>
<name>A0A6A7N5N1_9BURK</name>
<evidence type="ECO:0000256" key="2">
    <source>
        <dbReference type="ARBA" id="ARBA00022448"/>
    </source>
</evidence>
<dbReference type="Gene3D" id="1.20.1250.20">
    <property type="entry name" value="MFS general substrate transporter like domains"/>
    <property type="match status" value="1"/>
</dbReference>
<dbReference type="Proteomes" id="UP000440498">
    <property type="component" value="Unassembled WGS sequence"/>
</dbReference>
<feature type="transmembrane region" description="Helical" evidence="7">
    <location>
        <begin position="309"/>
        <end position="330"/>
    </location>
</feature>
<comment type="caution">
    <text evidence="9">The sequence shown here is derived from an EMBL/GenBank/DDBJ whole genome shotgun (WGS) entry which is preliminary data.</text>
</comment>
<feature type="transmembrane region" description="Helical" evidence="7">
    <location>
        <begin position="169"/>
        <end position="193"/>
    </location>
</feature>
<keyword evidence="5 7" id="KW-1133">Transmembrane helix</keyword>
<evidence type="ECO:0000256" key="5">
    <source>
        <dbReference type="ARBA" id="ARBA00022989"/>
    </source>
</evidence>
<feature type="transmembrane region" description="Helical" evidence="7">
    <location>
        <begin position="112"/>
        <end position="131"/>
    </location>
</feature>
<keyword evidence="10" id="KW-1185">Reference proteome</keyword>
<dbReference type="AlphaFoldDB" id="A0A6A7N5N1"/>
<dbReference type="EMBL" id="WHUG01000007">
    <property type="protein sequence ID" value="MQA40127.1"/>
    <property type="molecule type" value="Genomic_DNA"/>
</dbReference>
<feature type="transmembrane region" description="Helical" evidence="7">
    <location>
        <begin position="284"/>
        <end position="303"/>
    </location>
</feature>
<dbReference type="GO" id="GO:0022857">
    <property type="term" value="F:transmembrane transporter activity"/>
    <property type="evidence" value="ECO:0007669"/>
    <property type="project" value="InterPro"/>
</dbReference>
<keyword evidence="2" id="KW-0813">Transport</keyword>
<dbReference type="PANTHER" id="PTHR23513">
    <property type="entry name" value="INTEGRAL MEMBRANE EFFLUX PROTEIN-RELATED"/>
    <property type="match status" value="1"/>
</dbReference>
<dbReference type="InterPro" id="IPR036259">
    <property type="entry name" value="MFS_trans_sf"/>
</dbReference>
<evidence type="ECO:0000256" key="1">
    <source>
        <dbReference type="ARBA" id="ARBA00004651"/>
    </source>
</evidence>
<evidence type="ECO:0000256" key="7">
    <source>
        <dbReference type="SAM" id="Phobius"/>
    </source>
</evidence>
<evidence type="ECO:0000256" key="3">
    <source>
        <dbReference type="ARBA" id="ARBA00022475"/>
    </source>
</evidence>
<protein>
    <submittedName>
        <fullName evidence="9">MFS transporter</fullName>
    </submittedName>
</protein>
<dbReference type="PANTHER" id="PTHR23513:SF11">
    <property type="entry name" value="STAPHYLOFERRIN A TRANSPORTER"/>
    <property type="match status" value="1"/>
</dbReference>
<feature type="transmembrane region" description="Helical" evidence="7">
    <location>
        <begin position="84"/>
        <end position="105"/>
    </location>
</feature>
<feature type="transmembrane region" description="Helical" evidence="7">
    <location>
        <begin position="253"/>
        <end position="272"/>
    </location>
</feature>
<proteinExistence type="predicted"/>
<keyword evidence="4 7" id="KW-0812">Transmembrane</keyword>
<dbReference type="SUPFAM" id="SSF103473">
    <property type="entry name" value="MFS general substrate transporter"/>
    <property type="match status" value="1"/>
</dbReference>
<dbReference type="InterPro" id="IPR010290">
    <property type="entry name" value="TM_effector"/>
</dbReference>
<organism evidence="9 10">
    <name type="scientific">Rugamonas aquatica</name>
    <dbReference type="NCBI Taxonomy" id="2743357"/>
    <lineage>
        <taxon>Bacteria</taxon>
        <taxon>Pseudomonadati</taxon>
        <taxon>Pseudomonadota</taxon>
        <taxon>Betaproteobacteria</taxon>
        <taxon>Burkholderiales</taxon>
        <taxon>Oxalobacteraceae</taxon>
        <taxon>Telluria group</taxon>
        <taxon>Rugamonas</taxon>
    </lineage>
</organism>
<feature type="domain" description="Major facilitator superfamily (MFS) profile" evidence="8">
    <location>
        <begin position="18"/>
        <end position="398"/>
    </location>
</feature>
<dbReference type="InterPro" id="IPR020846">
    <property type="entry name" value="MFS_dom"/>
</dbReference>